<proteinExistence type="predicted"/>
<dbReference type="AlphaFoldDB" id="A0A544U7A2"/>
<protein>
    <submittedName>
        <fullName evidence="2">Uncharacterized protein</fullName>
    </submittedName>
</protein>
<comment type="caution">
    <text evidence="2">The sequence shown here is derived from an EMBL/GenBank/DDBJ whole genome shotgun (WGS) entry which is preliminary data.</text>
</comment>
<dbReference type="EMBL" id="SADV01000042">
    <property type="protein sequence ID" value="TQR26829.1"/>
    <property type="molecule type" value="Genomic_DNA"/>
</dbReference>
<gene>
    <name evidence="2" type="ORF">C7Y47_24150</name>
</gene>
<evidence type="ECO:0000313" key="2">
    <source>
        <dbReference type="EMBL" id="TQR26829.1"/>
    </source>
</evidence>
<feature type="coiled-coil region" evidence="1">
    <location>
        <begin position="180"/>
        <end position="221"/>
    </location>
</feature>
<evidence type="ECO:0000313" key="3">
    <source>
        <dbReference type="Proteomes" id="UP000317944"/>
    </source>
</evidence>
<sequence length="351" mass="41427">MEDIKYLILEAEKLKKEIFKDIPNDEGGPKISKVIPLLIFNKILDNIQSIIVLYENNEKNTGDTVLSISRAILENYWGLLFILETDSEFRALAYYYYSRLEDAENNLKQYDFFKTQYNEKKSDYLTSIELCKNDLNLLEIARNRCINNKAFVTNTTILIKNNDEFSDKAKSIIEYDTSRIEEYNGLINEKEKQINDILHKIKKIEESIVKIDEEILFYQQRLDYLNNDDKFNDIRDEIINVKNVKYVKWYSLKTNYGSLYKLASHLSLNDEYDTTYAMLSLETHSLNATKGIVETIEGYRLRTEEDVVHTKELAASIGFGYLSKIIKQLLKFYDKEDQFKKLQTEMVEFYK</sequence>
<accession>A0A544U7A2</accession>
<dbReference type="Proteomes" id="UP000317944">
    <property type="component" value="Unassembled WGS sequence"/>
</dbReference>
<dbReference type="Pfam" id="PF18928">
    <property type="entry name" value="DUF5677"/>
    <property type="match status" value="1"/>
</dbReference>
<keyword evidence="1" id="KW-0175">Coiled coil</keyword>
<dbReference type="RefSeq" id="WP_142511066.1">
    <property type="nucleotide sequence ID" value="NZ_SADV01000042.1"/>
</dbReference>
<reference evidence="2 3" key="1">
    <citation type="submission" date="2018-03" db="EMBL/GenBank/DDBJ databases">
        <title>Aerobic endospore-forming bacteria genome sequencing and assembly.</title>
        <authorList>
            <person name="Cavalcante D.A."/>
            <person name="Driks A."/>
            <person name="Putonti C."/>
            <person name="De-Souza M.T."/>
        </authorList>
    </citation>
    <scope>NUCLEOTIDE SEQUENCE [LARGE SCALE GENOMIC DNA]</scope>
    <source>
        <strain evidence="2 3">SDF0037</strain>
    </source>
</reference>
<evidence type="ECO:0000256" key="1">
    <source>
        <dbReference type="SAM" id="Coils"/>
    </source>
</evidence>
<organism evidence="2 3">
    <name type="scientific">Lysinibacillus sphaericus</name>
    <name type="common">Bacillus sphaericus</name>
    <dbReference type="NCBI Taxonomy" id="1421"/>
    <lineage>
        <taxon>Bacteria</taxon>
        <taxon>Bacillati</taxon>
        <taxon>Bacillota</taxon>
        <taxon>Bacilli</taxon>
        <taxon>Bacillales</taxon>
        <taxon>Bacillaceae</taxon>
        <taxon>Lysinibacillus</taxon>
    </lineage>
</organism>
<name>A0A544U7A2_LYSSH</name>
<dbReference type="InterPro" id="IPR043733">
    <property type="entry name" value="DUF5677"/>
</dbReference>
<dbReference type="OrthoDB" id="2974785at2"/>